<dbReference type="InterPro" id="IPR025996">
    <property type="entry name" value="MT1864/Rv1816-like_C"/>
</dbReference>
<dbReference type="SUPFAM" id="SSF48498">
    <property type="entry name" value="Tetracyclin repressor-like, C-terminal domain"/>
    <property type="match status" value="1"/>
</dbReference>
<feature type="DNA-binding region" description="H-T-H motif" evidence="4">
    <location>
        <begin position="33"/>
        <end position="52"/>
    </location>
</feature>
<evidence type="ECO:0000256" key="1">
    <source>
        <dbReference type="ARBA" id="ARBA00023015"/>
    </source>
</evidence>
<dbReference type="PANTHER" id="PTHR30055:SF234">
    <property type="entry name" value="HTH-TYPE TRANSCRIPTIONAL REGULATOR BETI"/>
    <property type="match status" value="1"/>
</dbReference>
<name>A0A285QX05_9SPHN</name>
<proteinExistence type="predicted"/>
<dbReference type="OrthoDB" id="7223515at2"/>
<evidence type="ECO:0000313" key="6">
    <source>
        <dbReference type="EMBL" id="SOB86371.1"/>
    </source>
</evidence>
<evidence type="ECO:0000259" key="5">
    <source>
        <dbReference type="PROSITE" id="PS50977"/>
    </source>
</evidence>
<dbReference type="AlphaFoldDB" id="A0A285QX05"/>
<dbReference type="InterPro" id="IPR009057">
    <property type="entry name" value="Homeodomain-like_sf"/>
</dbReference>
<evidence type="ECO:0000313" key="7">
    <source>
        <dbReference type="Proteomes" id="UP000219494"/>
    </source>
</evidence>
<dbReference type="InterPro" id="IPR050109">
    <property type="entry name" value="HTH-type_TetR-like_transc_reg"/>
</dbReference>
<dbReference type="SUPFAM" id="SSF46689">
    <property type="entry name" value="Homeodomain-like"/>
    <property type="match status" value="1"/>
</dbReference>
<keyword evidence="1" id="KW-0805">Transcription regulation</keyword>
<dbReference type="RefSeq" id="WP_097063409.1">
    <property type="nucleotide sequence ID" value="NZ_OBMI01000002.1"/>
</dbReference>
<reference evidence="6 7" key="1">
    <citation type="submission" date="2017-07" db="EMBL/GenBank/DDBJ databases">
        <authorList>
            <person name="Sun Z.S."/>
            <person name="Albrecht U."/>
            <person name="Echele G."/>
            <person name="Lee C.C."/>
        </authorList>
    </citation>
    <scope>NUCLEOTIDE SEQUENCE [LARGE SCALE GENOMIC DNA]</scope>
    <source>
        <strain evidence="6 7">CGMCC 1.12672</strain>
    </source>
</reference>
<accession>A0A285QX05</accession>
<sequence length="204" mass="22238">MARRSDHSRSELQALILEQAHKHMEEVGFARFSAREVAKRIGYSVGTLYNVYGTLDRLLVAVNTRTFAMWADALETALARGGTDRIATLVDGYFRFARAHHRLWHAIYEHHVAPGTAIDEEQAATRGRLTGIVAREVAAAIAAERADDAPAITRSLVAVVHGHCAFELSGSYALMGSDDAQGDALARVRETLARAAETVAKTAR</sequence>
<feature type="domain" description="HTH tetR-type" evidence="5">
    <location>
        <begin position="10"/>
        <end position="70"/>
    </location>
</feature>
<keyword evidence="7" id="KW-1185">Reference proteome</keyword>
<dbReference type="PANTHER" id="PTHR30055">
    <property type="entry name" value="HTH-TYPE TRANSCRIPTIONAL REGULATOR RUTR"/>
    <property type="match status" value="1"/>
</dbReference>
<evidence type="ECO:0000256" key="2">
    <source>
        <dbReference type="ARBA" id="ARBA00023125"/>
    </source>
</evidence>
<dbReference type="Gene3D" id="1.10.357.10">
    <property type="entry name" value="Tetracycline Repressor, domain 2"/>
    <property type="match status" value="1"/>
</dbReference>
<keyword evidence="3" id="KW-0804">Transcription</keyword>
<protein>
    <submittedName>
        <fullName evidence="6">Transcriptional regulator, TetR family</fullName>
    </submittedName>
</protein>
<dbReference type="GO" id="GO:0003700">
    <property type="term" value="F:DNA-binding transcription factor activity"/>
    <property type="evidence" value="ECO:0007669"/>
    <property type="project" value="TreeGrafter"/>
</dbReference>
<evidence type="ECO:0000256" key="3">
    <source>
        <dbReference type="ARBA" id="ARBA00023163"/>
    </source>
</evidence>
<dbReference type="InterPro" id="IPR001647">
    <property type="entry name" value="HTH_TetR"/>
</dbReference>
<evidence type="ECO:0000256" key="4">
    <source>
        <dbReference type="PROSITE-ProRule" id="PRU00335"/>
    </source>
</evidence>
<dbReference type="Pfam" id="PF13305">
    <property type="entry name" value="TetR_C_33"/>
    <property type="match status" value="1"/>
</dbReference>
<dbReference type="GO" id="GO:0000976">
    <property type="term" value="F:transcription cis-regulatory region binding"/>
    <property type="evidence" value="ECO:0007669"/>
    <property type="project" value="TreeGrafter"/>
</dbReference>
<dbReference type="EMBL" id="OBMI01000002">
    <property type="protein sequence ID" value="SOB86371.1"/>
    <property type="molecule type" value="Genomic_DNA"/>
</dbReference>
<dbReference type="Proteomes" id="UP000219494">
    <property type="component" value="Unassembled WGS sequence"/>
</dbReference>
<keyword evidence="2 4" id="KW-0238">DNA-binding</keyword>
<dbReference type="PROSITE" id="PS50977">
    <property type="entry name" value="HTH_TETR_2"/>
    <property type="match status" value="1"/>
</dbReference>
<dbReference type="Pfam" id="PF00440">
    <property type="entry name" value="TetR_N"/>
    <property type="match status" value="1"/>
</dbReference>
<gene>
    <name evidence="6" type="ORF">SAMN06297144_1475</name>
</gene>
<organism evidence="6 7">
    <name type="scientific">Sphingomonas guangdongensis</name>
    <dbReference type="NCBI Taxonomy" id="1141890"/>
    <lineage>
        <taxon>Bacteria</taxon>
        <taxon>Pseudomonadati</taxon>
        <taxon>Pseudomonadota</taxon>
        <taxon>Alphaproteobacteria</taxon>
        <taxon>Sphingomonadales</taxon>
        <taxon>Sphingomonadaceae</taxon>
        <taxon>Sphingomonas</taxon>
    </lineage>
</organism>
<dbReference type="InterPro" id="IPR036271">
    <property type="entry name" value="Tet_transcr_reg_TetR-rel_C_sf"/>
</dbReference>